<protein>
    <recommendedName>
        <fullName evidence="4">Membrane protein 6-pyruvoyl-tetrahydropterin synthase-related domain-containing protein</fullName>
    </recommendedName>
</protein>
<gene>
    <name evidence="2" type="ORF">A2397_04150</name>
</gene>
<feature type="transmembrane region" description="Helical" evidence="1">
    <location>
        <begin position="244"/>
        <end position="266"/>
    </location>
</feature>
<feature type="transmembrane region" description="Helical" evidence="1">
    <location>
        <begin position="737"/>
        <end position="756"/>
    </location>
</feature>
<feature type="transmembrane region" description="Helical" evidence="1">
    <location>
        <begin position="173"/>
        <end position="192"/>
    </location>
</feature>
<comment type="caution">
    <text evidence="2">The sequence shown here is derived from an EMBL/GenBank/DDBJ whole genome shotgun (WGS) entry which is preliminary data.</text>
</comment>
<feature type="transmembrane region" description="Helical" evidence="1">
    <location>
        <begin position="339"/>
        <end position="357"/>
    </location>
</feature>
<sequence>MKNRLIPVFIFFTLLVATFFYKSVIYGHIPMPADHALGAYYPWLDYKWPGFPAGVPVKNPMLADVPSLFYPLKIYSTGLFKSGIFPTWNPLIFGGYPLLATFQSGVLNPFNFFFLIFSSTTAWTLFIAAQVLLALTFTYFFLRDLAISRLPAIFGSIVFAFCGFNLIWLEYGIHGYVAAFIPLMFLLTRRLVVNPRPQTGFYLSVIVAGQLFFGYPQLTLFSLIFLTIWVIIQTGKVRSLVSPIVFWILGLLLAAILLFPGAELFINSQRPGEPVAGGSSGAYLKYSQLITLLAPDYFGHPSTYNSWGSFLYTNNTGYASLVALLLASLSIRNFKKRSLFFLGLYVVPIFLSLPHPITEFIQTLPLFSASVATRVMIFSGFALSYLGALGLQRLLNSTPKFRDFIFPGCVVLLLTTLFLITKNPVGVRNLILPLGLTLSVSAVLVAIRWFPYKRRFLTLPLLFLLVFELFRFGWKYNVFFPSSLVFPTTPLITHLKNSPPGYRLDGGDVLPLSLWMAYGLKSASGYDAVYPQLWAKYLSAIDNGNLDYPKGRLGDLITYNSPLLDIAGVKYLLAVKRDISGKPDPQGVPYPKFVNSRFQPDIAIGSVQVYDNPNAIPQFSVKGDYEVIADDKKALTRLLSDDFDYHQKLILSSSPGYSTVSPPSAFQLEVVNNTSTYQAVQTRSDSPIFLLNAQVYYPGWTAAIDGKSASIIRADLAFQSVLVPAGNHLIEFTYRPLSLTIGICVSLISLTLIAIYSRRLTPKRSSGLV</sequence>
<feature type="transmembrane region" description="Helical" evidence="1">
    <location>
        <begin position="369"/>
        <end position="391"/>
    </location>
</feature>
<name>A0A1F4ZQK8_9BACT</name>
<feature type="transmembrane region" description="Helical" evidence="1">
    <location>
        <begin position="112"/>
        <end position="142"/>
    </location>
</feature>
<feature type="transmembrane region" description="Helical" evidence="1">
    <location>
        <begin position="403"/>
        <end position="421"/>
    </location>
</feature>
<accession>A0A1F4ZQK8</accession>
<feature type="transmembrane region" description="Helical" evidence="1">
    <location>
        <begin position="456"/>
        <end position="474"/>
    </location>
</feature>
<evidence type="ECO:0000313" key="2">
    <source>
        <dbReference type="EMBL" id="OGD08723.1"/>
    </source>
</evidence>
<evidence type="ECO:0000313" key="3">
    <source>
        <dbReference type="Proteomes" id="UP000176424"/>
    </source>
</evidence>
<keyword evidence="1" id="KW-0812">Transmembrane</keyword>
<dbReference type="EMBL" id="MEXR01000052">
    <property type="protein sequence ID" value="OGD08723.1"/>
    <property type="molecule type" value="Genomic_DNA"/>
</dbReference>
<dbReference type="InterPro" id="IPR018580">
    <property type="entry name" value="Uncharacterised_YfhO"/>
</dbReference>
<dbReference type="STRING" id="1797263.A2397_04150"/>
<evidence type="ECO:0008006" key="4">
    <source>
        <dbReference type="Google" id="ProtNLM"/>
    </source>
</evidence>
<dbReference type="PANTHER" id="PTHR38454:SF1">
    <property type="entry name" value="INTEGRAL MEMBRANE PROTEIN"/>
    <property type="match status" value="1"/>
</dbReference>
<evidence type="ECO:0000256" key="1">
    <source>
        <dbReference type="SAM" id="Phobius"/>
    </source>
</evidence>
<proteinExistence type="predicted"/>
<feature type="transmembrane region" description="Helical" evidence="1">
    <location>
        <begin position="149"/>
        <end position="167"/>
    </location>
</feature>
<dbReference type="PANTHER" id="PTHR38454">
    <property type="entry name" value="INTEGRAL MEMBRANE PROTEIN-RELATED"/>
    <property type="match status" value="1"/>
</dbReference>
<feature type="transmembrane region" description="Helical" evidence="1">
    <location>
        <begin position="199"/>
        <end position="232"/>
    </location>
</feature>
<dbReference type="Proteomes" id="UP000176424">
    <property type="component" value="Unassembled WGS sequence"/>
</dbReference>
<feature type="transmembrane region" description="Helical" evidence="1">
    <location>
        <begin position="427"/>
        <end position="449"/>
    </location>
</feature>
<organism evidence="2 3">
    <name type="scientific">Candidatus Amesbacteria bacterium RIFOXYB1_FULL_44_23</name>
    <dbReference type="NCBI Taxonomy" id="1797263"/>
    <lineage>
        <taxon>Bacteria</taxon>
        <taxon>Candidatus Amesiibacteriota</taxon>
    </lineage>
</organism>
<dbReference type="AlphaFoldDB" id="A0A1F4ZQK8"/>
<reference evidence="2 3" key="1">
    <citation type="journal article" date="2016" name="Nat. Commun.">
        <title>Thousands of microbial genomes shed light on interconnected biogeochemical processes in an aquifer system.</title>
        <authorList>
            <person name="Anantharaman K."/>
            <person name="Brown C.T."/>
            <person name="Hug L.A."/>
            <person name="Sharon I."/>
            <person name="Castelle C.J."/>
            <person name="Probst A.J."/>
            <person name="Thomas B.C."/>
            <person name="Singh A."/>
            <person name="Wilkins M.J."/>
            <person name="Karaoz U."/>
            <person name="Brodie E.L."/>
            <person name="Williams K.H."/>
            <person name="Hubbard S.S."/>
            <person name="Banfield J.F."/>
        </authorList>
    </citation>
    <scope>NUCLEOTIDE SEQUENCE [LARGE SCALE GENOMIC DNA]</scope>
</reference>
<keyword evidence="1" id="KW-1133">Transmembrane helix</keyword>
<keyword evidence="1" id="KW-0472">Membrane</keyword>